<dbReference type="GO" id="GO:0034194">
    <property type="term" value="P:D-galactonate catabolic process"/>
    <property type="evidence" value="ECO:0007669"/>
    <property type="project" value="InterPro"/>
</dbReference>
<organism evidence="1 2">
    <name type="scientific">Jannaschia rubra</name>
    <dbReference type="NCBI Taxonomy" id="282197"/>
    <lineage>
        <taxon>Bacteria</taxon>
        <taxon>Pseudomonadati</taxon>
        <taxon>Pseudomonadota</taxon>
        <taxon>Alphaproteobacteria</taxon>
        <taxon>Rhodobacterales</taxon>
        <taxon>Roseobacteraceae</taxon>
        <taxon>Jannaschia</taxon>
    </lineage>
</organism>
<dbReference type="Gene3D" id="3.30.420.300">
    <property type="entry name" value="2-keto-3-deoxy-galactonokinase, substrate binding domain"/>
    <property type="match status" value="1"/>
</dbReference>
<accession>A0A0M6XV12</accession>
<proteinExistence type="predicted"/>
<dbReference type="STRING" id="282197.SAMN04488517_103232"/>
<dbReference type="InterPro" id="IPR043129">
    <property type="entry name" value="ATPase_NBD"/>
</dbReference>
<protein>
    <submittedName>
        <fullName evidence="1">2-keto-3-deoxy-galactonokinase</fullName>
    </submittedName>
</protein>
<dbReference type="InterPro" id="IPR042258">
    <property type="entry name" value="DGOK_N"/>
</dbReference>
<dbReference type="RefSeq" id="WP_055683500.1">
    <property type="nucleotide sequence ID" value="NZ_CXPG01000021.1"/>
</dbReference>
<dbReference type="AlphaFoldDB" id="A0A0M6XV12"/>
<dbReference type="Pfam" id="PF05035">
    <property type="entry name" value="DGOK"/>
    <property type="match status" value="1"/>
</dbReference>
<name>A0A0M6XV12_9RHOB</name>
<dbReference type="EMBL" id="CXPG01000021">
    <property type="protein sequence ID" value="CTQ34113.1"/>
    <property type="molecule type" value="Genomic_DNA"/>
</dbReference>
<sequence>MTDARMRPDWIAADWGTSHLRLWRMDRAGAVLGRIDSDRGMGTLRREEFEPVLLDLLRDDLPGAGCLDVICCGMAGSRQGWAEARYAAVPCAPPGIRQATRVATQSERLSVRILPGLRQNAPADVMRGEETQIAGFLRTEPDFDGVICLPGTHCKWVHVSAGEVVSFRTFMTGEMFALLADRSVLRHGIASAGMDEGPFSDAVARTVSQPEVLARDLFTLRAEALLHGLDPVAARSRLSGLLIGAELAGARPYWLGRDIVVMGESGIAGAYRTALDLQGVRARQVGAEEMTLSGLRAAYEDLKEGER</sequence>
<evidence type="ECO:0000313" key="1">
    <source>
        <dbReference type="EMBL" id="CTQ34113.1"/>
    </source>
</evidence>
<dbReference type="SUPFAM" id="SSF53067">
    <property type="entry name" value="Actin-like ATPase domain"/>
    <property type="match status" value="1"/>
</dbReference>
<dbReference type="Gene3D" id="3.30.420.310">
    <property type="entry name" value="2-keto-3-deoxy-galactonokinase, C-terminal domain"/>
    <property type="match status" value="1"/>
</dbReference>
<evidence type="ECO:0000313" key="2">
    <source>
        <dbReference type="Proteomes" id="UP000048908"/>
    </source>
</evidence>
<dbReference type="InterPro" id="IPR007729">
    <property type="entry name" value="DGOK"/>
</dbReference>
<dbReference type="GO" id="GO:0008671">
    <property type="term" value="F:2-dehydro-3-deoxygalactonokinase activity"/>
    <property type="evidence" value="ECO:0007669"/>
    <property type="project" value="InterPro"/>
</dbReference>
<dbReference type="OrthoDB" id="256574at2"/>
<keyword evidence="1" id="KW-0808">Transferase</keyword>
<keyword evidence="2" id="KW-1185">Reference proteome</keyword>
<dbReference type="Proteomes" id="UP000048908">
    <property type="component" value="Unassembled WGS sequence"/>
</dbReference>
<keyword evidence="1" id="KW-0418">Kinase</keyword>
<dbReference type="InterPro" id="IPR042257">
    <property type="entry name" value="DGOK_C"/>
</dbReference>
<gene>
    <name evidence="1" type="ORF">JAN5088_02905</name>
</gene>
<reference evidence="1 2" key="1">
    <citation type="submission" date="2015-07" db="EMBL/GenBank/DDBJ databases">
        <authorList>
            <person name="Noorani M."/>
        </authorList>
    </citation>
    <scope>NUCLEOTIDE SEQUENCE [LARGE SCALE GENOMIC DNA]</scope>
    <source>
        <strain evidence="1 2">CECT 5088</strain>
    </source>
</reference>